<dbReference type="EMBL" id="BAAAOH010000001">
    <property type="protein sequence ID" value="GAA1995684.1"/>
    <property type="molecule type" value="Genomic_DNA"/>
</dbReference>
<evidence type="ECO:0000256" key="1">
    <source>
        <dbReference type="SAM" id="MobiDB-lite"/>
    </source>
</evidence>
<name>A0ABN2T058_9MICO</name>
<comment type="caution">
    <text evidence="4">The sequence shown here is derived from an EMBL/GenBank/DDBJ whole genome shotgun (WGS) entry which is preliminary data.</text>
</comment>
<evidence type="ECO:0000313" key="4">
    <source>
        <dbReference type="EMBL" id="GAA1995684.1"/>
    </source>
</evidence>
<proteinExistence type="predicted"/>
<feature type="transmembrane region" description="Helical" evidence="2">
    <location>
        <begin position="36"/>
        <end position="58"/>
    </location>
</feature>
<feature type="transmembrane region" description="Helical" evidence="2">
    <location>
        <begin position="179"/>
        <end position="199"/>
    </location>
</feature>
<dbReference type="PANTHER" id="PTHR14969:SF13">
    <property type="entry name" value="AT30094P"/>
    <property type="match status" value="1"/>
</dbReference>
<dbReference type="CDD" id="cd03392">
    <property type="entry name" value="PAP2_like_2"/>
    <property type="match status" value="1"/>
</dbReference>
<accession>A0ABN2T058</accession>
<dbReference type="Pfam" id="PF01569">
    <property type="entry name" value="PAP2"/>
    <property type="match status" value="1"/>
</dbReference>
<gene>
    <name evidence="4" type="ORF">GCM10009777_35110</name>
</gene>
<feature type="transmembrane region" description="Helical" evidence="2">
    <location>
        <begin position="91"/>
        <end position="113"/>
    </location>
</feature>
<feature type="transmembrane region" description="Helical" evidence="2">
    <location>
        <begin position="211"/>
        <end position="230"/>
    </location>
</feature>
<dbReference type="InterPro" id="IPR000326">
    <property type="entry name" value="PAP2/HPO"/>
</dbReference>
<keyword evidence="2" id="KW-0472">Membrane</keyword>
<evidence type="ECO:0000313" key="5">
    <source>
        <dbReference type="Proteomes" id="UP001500326"/>
    </source>
</evidence>
<keyword evidence="5" id="KW-1185">Reference proteome</keyword>
<dbReference type="SMART" id="SM00014">
    <property type="entry name" value="acidPPc"/>
    <property type="match status" value="1"/>
</dbReference>
<dbReference type="PANTHER" id="PTHR14969">
    <property type="entry name" value="SPHINGOSINE-1-PHOSPHATE PHOSPHOHYDROLASE"/>
    <property type="match status" value="1"/>
</dbReference>
<dbReference type="SUPFAM" id="SSF48317">
    <property type="entry name" value="Acid phosphatase/Vanadium-dependent haloperoxidase"/>
    <property type="match status" value="1"/>
</dbReference>
<dbReference type="InterPro" id="IPR036938">
    <property type="entry name" value="PAP2/HPO_sf"/>
</dbReference>
<organism evidence="4 5">
    <name type="scientific">Microbacterium pumilum</name>
    <dbReference type="NCBI Taxonomy" id="344165"/>
    <lineage>
        <taxon>Bacteria</taxon>
        <taxon>Bacillati</taxon>
        <taxon>Actinomycetota</taxon>
        <taxon>Actinomycetes</taxon>
        <taxon>Micrococcales</taxon>
        <taxon>Microbacteriaceae</taxon>
        <taxon>Microbacterium</taxon>
    </lineage>
</organism>
<reference evidence="4 5" key="1">
    <citation type="journal article" date="2019" name="Int. J. Syst. Evol. Microbiol.">
        <title>The Global Catalogue of Microorganisms (GCM) 10K type strain sequencing project: providing services to taxonomists for standard genome sequencing and annotation.</title>
        <authorList>
            <consortium name="The Broad Institute Genomics Platform"/>
            <consortium name="The Broad Institute Genome Sequencing Center for Infectious Disease"/>
            <person name="Wu L."/>
            <person name="Ma J."/>
        </authorList>
    </citation>
    <scope>NUCLEOTIDE SEQUENCE [LARGE SCALE GENOMIC DNA]</scope>
    <source>
        <strain evidence="4 5">JCM 14902</strain>
    </source>
</reference>
<dbReference type="Proteomes" id="UP001500326">
    <property type="component" value="Unassembled WGS sequence"/>
</dbReference>
<feature type="region of interest" description="Disordered" evidence="1">
    <location>
        <begin position="1"/>
        <end position="26"/>
    </location>
</feature>
<sequence>MHIMLRQHKAPPDAAPEGHNGPMEPARTSLRMSSRAAVFVVGGLLIAASCLLGAWIFIRGVEPFAIDTWWNDVLAAWVSPFMLGFSQVMNFLGGGWFGTLAVPLGGAVALILVKRPWSAAYFLTAETATAGCVQLLKHAFGRARPEDIIVVSDYGSYPSGHVANATTIAVAAVTLFPRLWVAVVGATWVLLMALSRTYLHAHWLSDTLGGMLVGAGTALVVAGFFATVIARERVDAAPAPPSLG</sequence>
<protein>
    <recommendedName>
        <fullName evidence="3">Phosphatidic acid phosphatase type 2/haloperoxidase domain-containing protein</fullName>
    </recommendedName>
</protein>
<dbReference type="Gene3D" id="1.20.144.10">
    <property type="entry name" value="Phosphatidic acid phosphatase type 2/haloperoxidase"/>
    <property type="match status" value="1"/>
</dbReference>
<evidence type="ECO:0000259" key="3">
    <source>
        <dbReference type="SMART" id="SM00014"/>
    </source>
</evidence>
<keyword evidence="2" id="KW-1133">Transmembrane helix</keyword>
<keyword evidence="2" id="KW-0812">Transmembrane</keyword>
<evidence type="ECO:0000256" key="2">
    <source>
        <dbReference type="SAM" id="Phobius"/>
    </source>
</evidence>
<feature type="domain" description="Phosphatidic acid phosphatase type 2/haloperoxidase" evidence="3">
    <location>
        <begin position="120"/>
        <end position="222"/>
    </location>
</feature>